<comment type="caution">
    <text evidence="2">The sequence shown here is derived from an EMBL/GenBank/DDBJ whole genome shotgun (WGS) entry which is preliminary data.</text>
</comment>
<reference evidence="2 3" key="1">
    <citation type="submission" date="2019-01" db="EMBL/GenBank/DDBJ databases">
        <title>Chengkuizengella sp. nov., isolated from deep-sea sediment of East Pacific Ocean.</title>
        <authorList>
            <person name="Yang J."/>
            <person name="Lai Q."/>
            <person name="Shao Z."/>
        </authorList>
    </citation>
    <scope>NUCLEOTIDE SEQUENCE [LARGE SCALE GENOMIC DNA]</scope>
    <source>
        <strain evidence="2 3">YPA3-1-1</strain>
    </source>
</reference>
<dbReference type="EMBL" id="SIJB01000009">
    <property type="protein sequence ID" value="NBI28136.1"/>
    <property type="molecule type" value="Genomic_DNA"/>
</dbReference>
<dbReference type="Proteomes" id="UP000448943">
    <property type="component" value="Unassembled WGS sequence"/>
</dbReference>
<evidence type="ECO:0000313" key="3">
    <source>
        <dbReference type="Proteomes" id="UP000448943"/>
    </source>
</evidence>
<organism evidence="2 3">
    <name type="scientific">Chengkuizengella marina</name>
    <dbReference type="NCBI Taxonomy" id="2507566"/>
    <lineage>
        <taxon>Bacteria</taxon>
        <taxon>Bacillati</taxon>
        <taxon>Bacillota</taxon>
        <taxon>Bacilli</taxon>
        <taxon>Bacillales</taxon>
        <taxon>Paenibacillaceae</taxon>
        <taxon>Chengkuizengella</taxon>
    </lineage>
</organism>
<evidence type="ECO:0000259" key="1">
    <source>
        <dbReference type="Pfam" id="PF01636"/>
    </source>
</evidence>
<accession>A0A6N9PZ33</accession>
<feature type="domain" description="Aminoglycoside phosphotransferase" evidence="1">
    <location>
        <begin position="120"/>
        <end position="165"/>
    </location>
</feature>
<protein>
    <submittedName>
        <fullName evidence="2">Phosphotransferase</fullName>
    </submittedName>
</protein>
<dbReference type="OrthoDB" id="236897at2"/>
<keyword evidence="2" id="KW-0808">Transferase</keyword>
<dbReference type="Gene3D" id="3.90.1200.10">
    <property type="match status" value="1"/>
</dbReference>
<evidence type="ECO:0000313" key="2">
    <source>
        <dbReference type="EMBL" id="NBI28136.1"/>
    </source>
</evidence>
<dbReference type="Pfam" id="PF01636">
    <property type="entry name" value="APH"/>
    <property type="match status" value="1"/>
</dbReference>
<dbReference type="InterPro" id="IPR011009">
    <property type="entry name" value="Kinase-like_dom_sf"/>
</dbReference>
<gene>
    <name evidence="2" type="ORF">ERL59_04085</name>
</gene>
<sequence length="255" mass="29596">MNNKEELTGGRIGKIHKVEETVVRPSNKWTKNVHCFLQFLHEEGADFVPKPYGINEKEEEILSFMPGDVFHYPLPDKLLTDSMIVSSSKLLLKFHKFSERYVSRLTNDEQWMLSASYPIEVMCHGDFAPYNVTIVNNEAAGIIDFDTLHPGSKMWDISYAIYRWVPFDSHGNLKEQIRKTKLFLDTYGVDSESRNSLIGILIKRLKNLMNFMQSEASNGNKDFQLHIEEGHLQLYQTDIDYLRRNEEEITQGIKS</sequence>
<proteinExistence type="predicted"/>
<dbReference type="AlphaFoldDB" id="A0A6N9PZ33"/>
<dbReference type="SUPFAM" id="SSF56112">
    <property type="entry name" value="Protein kinase-like (PK-like)"/>
    <property type="match status" value="1"/>
</dbReference>
<dbReference type="GO" id="GO:0016740">
    <property type="term" value="F:transferase activity"/>
    <property type="evidence" value="ECO:0007669"/>
    <property type="project" value="UniProtKB-KW"/>
</dbReference>
<name>A0A6N9PZ33_9BACL</name>
<dbReference type="RefSeq" id="WP_160644799.1">
    <property type="nucleotide sequence ID" value="NZ_SIJB01000009.1"/>
</dbReference>
<keyword evidence="3" id="KW-1185">Reference proteome</keyword>
<dbReference type="InterPro" id="IPR002575">
    <property type="entry name" value="Aminoglycoside_PTrfase"/>
</dbReference>